<dbReference type="AlphaFoldDB" id="A0A3F3H3H1"/>
<sequence length="138" mass="16337">MPEVHDLTSLTEDGEIYTYNRLMSSDTQHEVSPEQFDDIYTNVIERMDKIVTAWKKERKNRLNAGEHLSGYYNRIDKDKILVNNKANIDYIYREKGWLGLKVPTYKQLIKLFPEMEEDENLQVIEQDKTVVAPRKGRE</sequence>
<dbReference type="EMBL" id="DF968097">
    <property type="protein sequence ID" value="GAP05014.1"/>
    <property type="molecule type" value="Genomic_DNA"/>
</dbReference>
<name>A0A3F3H3H1_9LACO</name>
<protein>
    <submittedName>
        <fullName evidence="1">Putative O-methyltransferase</fullName>
    </submittedName>
</protein>
<keyword evidence="1" id="KW-0489">Methyltransferase</keyword>
<dbReference type="Proteomes" id="UP000064514">
    <property type="component" value="Unassembled WGS sequence"/>
</dbReference>
<accession>A0A3F3H3H1</accession>
<reference evidence="1" key="1">
    <citation type="journal article" date="2015" name="BMC Genomics">
        <title>Comparative genomics of Fructobacillus spp. and Leuconostoc spp. reveals niche-specific evolution of Fructobacillus spp.</title>
        <authorList>
            <person name="Endo A."/>
            <person name="Tanizawa Y."/>
            <person name="Tanaka N."/>
            <person name="Maeno S."/>
            <person name="Kumar H."/>
            <person name="Shiwa Y."/>
            <person name="Okada S."/>
            <person name="Yoshikawa H."/>
            <person name="Dicks L."/>
            <person name="Nakagawa J."/>
            <person name="Arita M."/>
        </authorList>
    </citation>
    <scope>NUCLEOTIDE SEQUENCE [LARGE SCALE GENOMIC DNA]</scope>
    <source>
        <strain evidence="1">F214-1</strain>
    </source>
</reference>
<dbReference type="GO" id="GO:0032259">
    <property type="term" value="P:methylation"/>
    <property type="evidence" value="ECO:0007669"/>
    <property type="project" value="UniProtKB-KW"/>
</dbReference>
<gene>
    <name evidence="1" type="ORF">FTRO_0200070</name>
</gene>
<dbReference type="STRING" id="709323.GCA_001047135_01580"/>
<organism evidence="1">
    <name type="scientific">Fructobacillus tropaeoli</name>
    <dbReference type="NCBI Taxonomy" id="709323"/>
    <lineage>
        <taxon>Bacteria</taxon>
        <taxon>Bacillati</taxon>
        <taxon>Bacillota</taxon>
        <taxon>Bacilli</taxon>
        <taxon>Lactobacillales</taxon>
        <taxon>Lactobacillaceae</taxon>
        <taxon>Fructobacillus</taxon>
    </lineage>
</organism>
<dbReference type="GO" id="GO:0008168">
    <property type="term" value="F:methyltransferase activity"/>
    <property type="evidence" value="ECO:0007669"/>
    <property type="project" value="UniProtKB-KW"/>
</dbReference>
<evidence type="ECO:0000313" key="1">
    <source>
        <dbReference type="EMBL" id="GAP05014.1"/>
    </source>
</evidence>
<proteinExistence type="predicted"/>
<keyword evidence="1" id="KW-0808">Transferase</keyword>
<dbReference type="RefSeq" id="WP_059394334.1">
    <property type="nucleotide sequence ID" value="NZ_DF968097.1"/>
</dbReference>